<proteinExistence type="predicted"/>
<evidence type="ECO:0000313" key="7">
    <source>
        <dbReference type="EMBL" id="CAB4912153.1"/>
    </source>
</evidence>
<dbReference type="EMBL" id="CAEZYH010000110">
    <property type="protein sequence ID" value="CAB4731291.1"/>
    <property type="molecule type" value="Genomic_DNA"/>
</dbReference>
<reference evidence="6" key="1">
    <citation type="submission" date="2020-05" db="EMBL/GenBank/DDBJ databases">
        <authorList>
            <person name="Chiriac C."/>
            <person name="Salcher M."/>
            <person name="Ghai R."/>
            <person name="Kavagutti S V."/>
        </authorList>
    </citation>
    <scope>NUCLEOTIDE SEQUENCE</scope>
</reference>
<dbReference type="GO" id="GO:0005524">
    <property type="term" value="F:ATP binding"/>
    <property type="evidence" value="ECO:0007669"/>
    <property type="project" value="UniProtKB-KW"/>
</dbReference>
<dbReference type="SUPFAM" id="SSF52540">
    <property type="entry name" value="P-loop containing nucleoside triphosphate hydrolases"/>
    <property type="match status" value="1"/>
</dbReference>
<name>A0A6J6Z0J6_9ZZZZ</name>
<dbReference type="NCBIfam" id="TIGR01978">
    <property type="entry name" value="sufC"/>
    <property type="match status" value="1"/>
</dbReference>
<dbReference type="GO" id="GO:0016887">
    <property type="term" value="F:ATP hydrolysis activity"/>
    <property type="evidence" value="ECO:0007669"/>
    <property type="project" value="InterPro"/>
</dbReference>
<feature type="domain" description="ABC transporter" evidence="3">
    <location>
        <begin position="4"/>
        <end position="244"/>
    </location>
</feature>
<evidence type="ECO:0000313" key="5">
    <source>
        <dbReference type="EMBL" id="CAB4783330.1"/>
    </source>
</evidence>
<sequence length="264" mass="28338">MSTLEIRDLHASVGKKKILHGVNLSISSGEVHAVMGPNGAGKSTLSAVVMGKTGYTVTAGSVLLDGVEMLGMPTWKRAAAGLHLVMQYPTEVPGVMLNDVLSEALKGRGRDGDIARLDTLLKTEAARIHFDEKFLDRPLNVDLSGGEKKRNETLQLSILKPLFVILDELDSGLDVDALRDCARRVMDATSEDNLGALVITHYSRLLTELRPSKIHILVKGRIVETGGPELADVLERDGYAAFTPAEVAAEAAAKDDPMGFGLFP</sequence>
<dbReference type="PANTHER" id="PTHR43204:SF1">
    <property type="entry name" value="ABC TRANSPORTER I FAMILY MEMBER 6, CHLOROPLASTIC"/>
    <property type="match status" value="1"/>
</dbReference>
<dbReference type="InterPro" id="IPR010230">
    <property type="entry name" value="FeS-cluster_ATPase_SufC"/>
</dbReference>
<dbReference type="InterPro" id="IPR003439">
    <property type="entry name" value="ABC_transporter-like_ATP-bd"/>
</dbReference>
<accession>A0A6J6Z0J6</accession>
<dbReference type="EMBL" id="CAFBMF010000145">
    <property type="protein sequence ID" value="CAB4912153.1"/>
    <property type="molecule type" value="Genomic_DNA"/>
</dbReference>
<dbReference type="AlphaFoldDB" id="A0A6J6Z0J6"/>
<keyword evidence="1" id="KW-0547">Nucleotide-binding</keyword>
<evidence type="ECO:0000313" key="8">
    <source>
        <dbReference type="EMBL" id="CAB5036797.1"/>
    </source>
</evidence>
<evidence type="ECO:0000259" key="3">
    <source>
        <dbReference type="PROSITE" id="PS50893"/>
    </source>
</evidence>
<evidence type="ECO:0000256" key="2">
    <source>
        <dbReference type="ARBA" id="ARBA00022840"/>
    </source>
</evidence>
<dbReference type="Gene3D" id="3.40.50.300">
    <property type="entry name" value="P-loop containing nucleotide triphosphate hydrolases"/>
    <property type="match status" value="1"/>
</dbReference>
<dbReference type="EMBL" id="CAFBPS010000181">
    <property type="protein sequence ID" value="CAB5036797.1"/>
    <property type="molecule type" value="Genomic_DNA"/>
</dbReference>
<evidence type="ECO:0000313" key="4">
    <source>
        <dbReference type="EMBL" id="CAB4731291.1"/>
    </source>
</evidence>
<dbReference type="Pfam" id="PF00005">
    <property type="entry name" value="ABC_tran"/>
    <property type="match status" value="1"/>
</dbReference>
<dbReference type="CDD" id="cd03217">
    <property type="entry name" value="ABC_FeS_Assembly"/>
    <property type="match status" value="1"/>
</dbReference>
<evidence type="ECO:0000313" key="6">
    <source>
        <dbReference type="EMBL" id="CAB4815321.1"/>
    </source>
</evidence>
<dbReference type="PANTHER" id="PTHR43204">
    <property type="entry name" value="ABC TRANSPORTER I FAMILY MEMBER 6, CHLOROPLASTIC"/>
    <property type="match status" value="1"/>
</dbReference>
<organism evidence="6">
    <name type="scientific">freshwater metagenome</name>
    <dbReference type="NCBI Taxonomy" id="449393"/>
    <lineage>
        <taxon>unclassified sequences</taxon>
        <taxon>metagenomes</taxon>
        <taxon>ecological metagenomes</taxon>
    </lineage>
</organism>
<keyword evidence="2" id="KW-0067">ATP-binding</keyword>
<dbReference type="EMBL" id="CAFAAL010000170">
    <property type="protein sequence ID" value="CAB4815321.1"/>
    <property type="molecule type" value="Genomic_DNA"/>
</dbReference>
<dbReference type="SMART" id="SM00382">
    <property type="entry name" value="AAA"/>
    <property type="match status" value="1"/>
</dbReference>
<protein>
    <submittedName>
        <fullName evidence="6">Unannotated protein</fullName>
    </submittedName>
</protein>
<dbReference type="InterPro" id="IPR027417">
    <property type="entry name" value="P-loop_NTPase"/>
</dbReference>
<evidence type="ECO:0000256" key="1">
    <source>
        <dbReference type="ARBA" id="ARBA00022741"/>
    </source>
</evidence>
<dbReference type="InterPro" id="IPR003593">
    <property type="entry name" value="AAA+_ATPase"/>
</dbReference>
<dbReference type="EMBL" id="CAEZZP010000131">
    <property type="protein sequence ID" value="CAB4783330.1"/>
    <property type="molecule type" value="Genomic_DNA"/>
</dbReference>
<gene>
    <name evidence="4" type="ORF">UFOPK2658_01705</name>
    <name evidence="5" type="ORF">UFOPK2880_01585</name>
    <name evidence="6" type="ORF">UFOPK3004_01507</name>
    <name evidence="7" type="ORF">UFOPK3494_01598</name>
    <name evidence="8" type="ORF">UFOPK4134_01666</name>
</gene>
<dbReference type="PROSITE" id="PS50893">
    <property type="entry name" value="ABC_TRANSPORTER_2"/>
    <property type="match status" value="1"/>
</dbReference>